<dbReference type="AlphaFoldDB" id="A0A484M2A1"/>
<protein>
    <recommendedName>
        <fullName evidence="1">Endonuclease/exonuclease/phosphatase domain-containing protein</fullName>
    </recommendedName>
</protein>
<feature type="domain" description="Endonuclease/exonuclease/phosphatase" evidence="1">
    <location>
        <begin position="102"/>
        <end position="203"/>
    </location>
</feature>
<dbReference type="EMBL" id="OOIL02002397">
    <property type="protein sequence ID" value="VFQ82727.1"/>
    <property type="molecule type" value="Genomic_DNA"/>
</dbReference>
<dbReference type="Proteomes" id="UP000595140">
    <property type="component" value="Unassembled WGS sequence"/>
</dbReference>
<reference evidence="2 3" key="1">
    <citation type="submission" date="2018-04" db="EMBL/GenBank/DDBJ databases">
        <authorList>
            <person name="Vogel A."/>
        </authorList>
    </citation>
    <scope>NUCLEOTIDE SEQUENCE [LARGE SCALE GENOMIC DNA]</scope>
</reference>
<dbReference type="PANTHER" id="PTHR33710">
    <property type="entry name" value="BNAC02G09200D PROTEIN"/>
    <property type="match status" value="1"/>
</dbReference>
<dbReference type="InterPro" id="IPR005135">
    <property type="entry name" value="Endo/exonuclease/phosphatase"/>
</dbReference>
<dbReference type="OrthoDB" id="415347at2759"/>
<organism evidence="2 3">
    <name type="scientific">Cuscuta campestris</name>
    <dbReference type="NCBI Taxonomy" id="132261"/>
    <lineage>
        <taxon>Eukaryota</taxon>
        <taxon>Viridiplantae</taxon>
        <taxon>Streptophyta</taxon>
        <taxon>Embryophyta</taxon>
        <taxon>Tracheophyta</taxon>
        <taxon>Spermatophyta</taxon>
        <taxon>Magnoliopsida</taxon>
        <taxon>eudicotyledons</taxon>
        <taxon>Gunneridae</taxon>
        <taxon>Pentapetalae</taxon>
        <taxon>asterids</taxon>
        <taxon>lamiids</taxon>
        <taxon>Solanales</taxon>
        <taxon>Convolvulaceae</taxon>
        <taxon>Cuscuteae</taxon>
        <taxon>Cuscuta</taxon>
        <taxon>Cuscuta subgen. Grammica</taxon>
        <taxon>Cuscuta sect. Cleistogrammica</taxon>
    </lineage>
</organism>
<dbReference type="InterPro" id="IPR036691">
    <property type="entry name" value="Endo/exonu/phosph_ase_sf"/>
</dbReference>
<dbReference type="PANTHER" id="PTHR33710:SF13">
    <property type="entry name" value="ENDONUCLEASE_EXONUCLEASE_PHOSPHATASE FAMILY PROTEIN"/>
    <property type="match status" value="1"/>
</dbReference>
<feature type="non-terminal residue" evidence="2">
    <location>
        <position position="376"/>
    </location>
</feature>
<dbReference type="Pfam" id="PF03372">
    <property type="entry name" value="Exo_endo_phos"/>
    <property type="match status" value="1"/>
</dbReference>
<evidence type="ECO:0000313" key="2">
    <source>
        <dbReference type="EMBL" id="VFQ82727.1"/>
    </source>
</evidence>
<sequence>MNLTSHQTEADTMVETGRHSDDDGCNEIGKYGMDLGFNKYISTANNKIWLFWTEEILTLIDMMEQGQWVHCNFLDKTIKDTIAITTVYGKHNGKERRELWDGLIKITPQTKWIVGGDFNVISDCSEHCGKHPPLQSDMEEFRDCLETCGLSTPHTIGSLFTWSGVRSNGRVMRRLDRALVNDRMIEDYEDITISHLSRASSDHKPILLQCKKGSQAGPKPFRFLNAWLNHHSFLKMVSDHWDSSSHHGGMDGLAFKLHGLKRHIKEWNIKTFGNVVNKLKEAEETAIKAQEQFEKDPTPENRELDNKAKAQLIRATENDLSFWKQKANLKWMEEGDCCSKFFHSYVKARRSNHQIRSIMDEKGKEHKDMAIIKQMA</sequence>
<evidence type="ECO:0000259" key="1">
    <source>
        <dbReference type="Pfam" id="PF03372"/>
    </source>
</evidence>
<evidence type="ECO:0000313" key="3">
    <source>
        <dbReference type="Proteomes" id="UP000595140"/>
    </source>
</evidence>
<dbReference type="SUPFAM" id="SSF56219">
    <property type="entry name" value="DNase I-like"/>
    <property type="match status" value="1"/>
</dbReference>
<dbReference type="Gene3D" id="3.60.10.10">
    <property type="entry name" value="Endonuclease/exonuclease/phosphatase"/>
    <property type="match status" value="1"/>
</dbReference>
<name>A0A484M2A1_9ASTE</name>
<keyword evidence="3" id="KW-1185">Reference proteome</keyword>
<gene>
    <name evidence="2" type="ORF">CCAM_LOCUS24503</name>
</gene>
<accession>A0A484M2A1</accession>
<proteinExistence type="predicted"/>
<dbReference type="GO" id="GO:0003824">
    <property type="term" value="F:catalytic activity"/>
    <property type="evidence" value="ECO:0007669"/>
    <property type="project" value="InterPro"/>
</dbReference>